<dbReference type="Gene3D" id="3.40.190.150">
    <property type="entry name" value="Bordetella uptake gene, domain 1"/>
    <property type="match status" value="1"/>
</dbReference>
<comment type="caution">
    <text evidence="3">The sequence shown here is derived from an EMBL/GenBank/DDBJ whole genome shotgun (WGS) entry which is preliminary data.</text>
</comment>
<keyword evidence="2" id="KW-0732">Signal</keyword>
<evidence type="ECO:0000313" key="3">
    <source>
        <dbReference type="EMBL" id="PWS34859.1"/>
    </source>
</evidence>
<reference evidence="4" key="1">
    <citation type="submission" date="2018-05" db="EMBL/GenBank/DDBJ databases">
        <authorList>
            <person name="Du Z."/>
            <person name="Wang X."/>
        </authorList>
    </citation>
    <scope>NUCLEOTIDE SEQUENCE [LARGE SCALE GENOMIC DNA]</scope>
    <source>
        <strain evidence="4">CQN31</strain>
    </source>
</reference>
<feature type="signal peptide" evidence="2">
    <location>
        <begin position="1"/>
        <end position="23"/>
    </location>
</feature>
<dbReference type="PANTHER" id="PTHR42928">
    <property type="entry name" value="TRICARBOXYLATE-BINDING PROTEIN"/>
    <property type="match status" value="1"/>
</dbReference>
<gene>
    <name evidence="3" type="ORF">DFH01_21130</name>
</gene>
<dbReference type="PANTHER" id="PTHR42928:SF5">
    <property type="entry name" value="BLR1237 PROTEIN"/>
    <property type="match status" value="1"/>
</dbReference>
<dbReference type="Proteomes" id="UP000245765">
    <property type="component" value="Unassembled WGS sequence"/>
</dbReference>
<name>A0A317FAB4_9PROT</name>
<dbReference type="OrthoDB" id="8251536at2"/>
<dbReference type="Pfam" id="PF03401">
    <property type="entry name" value="TctC"/>
    <property type="match status" value="1"/>
</dbReference>
<sequence>MKVVSRRILLSVPASALAAPALAQPAWPNGPIRIVAPFPPGGSTDALSRILQPHLSQALGVPVVVENRAGASGSIGTAAVARSAPDGNAWVLVFDTHAVNPALIPNMGFDTERDMTPLLLFGTAPMMLCVSRNRPWRSFAEMAAAARARPDTVTYGTIGNGSLAHLTMALVGKAAGLQLVHVPYRGGGPLAVAAAANETDLVIATRPAIGGQIDAGAIVPIAQTGAMRSPSAPEVPTLAEAGVPGIDARAFWGFLGPANLPSAIKQRMEAEIRAALDKPEVRQRVLGLGIDLDPQGEAGFARFLSAQIATWGRVVRENNIRPD</sequence>
<evidence type="ECO:0000256" key="2">
    <source>
        <dbReference type="SAM" id="SignalP"/>
    </source>
</evidence>
<protein>
    <submittedName>
        <fullName evidence="3">Tripartite tricarboxylate transporter substrate binding protein</fullName>
    </submittedName>
</protein>
<keyword evidence="4" id="KW-1185">Reference proteome</keyword>
<dbReference type="PIRSF" id="PIRSF017082">
    <property type="entry name" value="YflP"/>
    <property type="match status" value="1"/>
</dbReference>
<dbReference type="EMBL" id="QGNA01000005">
    <property type="protein sequence ID" value="PWS34859.1"/>
    <property type="molecule type" value="Genomic_DNA"/>
</dbReference>
<dbReference type="Gene3D" id="3.40.190.10">
    <property type="entry name" value="Periplasmic binding protein-like II"/>
    <property type="match status" value="1"/>
</dbReference>
<feature type="chain" id="PRO_5016437410" evidence="2">
    <location>
        <begin position="24"/>
        <end position="323"/>
    </location>
</feature>
<comment type="similarity">
    <text evidence="1">Belongs to the UPF0065 (bug) family.</text>
</comment>
<organism evidence="3 4">
    <name type="scientific">Falsiroseomonas bella</name>
    <dbReference type="NCBI Taxonomy" id="2184016"/>
    <lineage>
        <taxon>Bacteria</taxon>
        <taxon>Pseudomonadati</taxon>
        <taxon>Pseudomonadota</taxon>
        <taxon>Alphaproteobacteria</taxon>
        <taxon>Acetobacterales</taxon>
        <taxon>Roseomonadaceae</taxon>
        <taxon>Falsiroseomonas</taxon>
    </lineage>
</organism>
<evidence type="ECO:0000313" key="4">
    <source>
        <dbReference type="Proteomes" id="UP000245765"/>
    </source>
</evidence>
<dbReference type="InterPro" id="IPR005064">
    <property type="entry name" value="BUG"/>
</dbReference>
<dbReference type="AlphaFoldDB" id="A0A317FAB4"/>
<dbReference type="InterPro" id="IPR042100">
    <property type="entry name" value="Bug_dom1"/>
</dbReference>
<accession>A0A317FAB4</accession>
<evidence type="ECO:0000256" key="1">
    <source>
        <dbReference type="ARBA" id="ARBA00006987"/>
    </source>
</evidence>
<proteinExistence type="inferred from homology"/>